<evidence type="ECO:0000313" key="1">
    <source>
        <dbReference type="EMBL" id="GBL81499.1"/>
    </source>
</evidence>
<keyword evidence="2" id="KW-1185">Reference proteome</keyword>
<name>A0A4Y2AQH0_ARAVE</name>
<sequence>MVRNFPNFQRYLKREEIKGLSKELNIKQRKIKNAAPFLDEDDIFRAGGRLEKTRLTQDEKHPKLLPAQHRLTKLIKESFYKRHLHVGPQTLFRLVTQELGDWRMKFDSEK</sequence>
<comment type="caution">
    <text evidence="1">The sequence shown here is derived from an EMBL/GenBank/DDBJ whole genome shotgun (WGS) entry which is preliminary data.</text>
</comment>
<dbReference type="OrthoDB" id="6434642at2759"/>
<accession>A0A4Y2AQH0</accession>
<dbReference type="Proteomes" id="UP000499080">
    <property type="component" value="Unassembled WGS sequence"/>
</dbReference>
<dbReference type="AlphaFoldDB" id="A0A4Y2AQH0"/>
<organism evidence="1 2">
    <name type="scientific">Araneus ventricosus</name>
    <name type="common">Orbweaver spider</name>
    <name type="synonym">Epeira ventricosa</name>
    <dbReference type="NCBI Taxonomy" id="182803"/>
    <lineage>
        <taxon>Eukaryota</taxon>
        <taxon>Metazoa</taxon>
        <taxon>Ecdysozoa</taxon>
        <taxon>Arthropoda</taxon>
        <taxon>Chelicerata</taxon>
        <taxon>Arachnida</taxon>
        <taxon>Araneae</taxon>
        <taxon>Araneomorphae</taxon>
        <taxon>Entelegynae</taxon>
        <taxon>Araneoidea</taxon>
        <taxon>Araneidae</taxon>
        <taxon>Araneus</taxon>
    </lineage>
</organism>
<reference evidence="1 2" key="1">
    <citation type="journal article" date="2019" name="Sci. Rep.">
        <title>Orb-weaving spider Araneus ventricosus genome elucidates the spidroin gene catalogue.</title>
        <authorList>
            <person name="Kono N."/>
            <person name="Nakamura H."/>
            <person name="Ohtoshi R."/>
            <person name="Moran D.A.P."/>
            <person name="Shinohara A."/>
            <person name="Yoshida Y."/>
            <person name="Fujiwara M."/>
            <person name="Mori M."/>
            <person name="Tomita M."/>
            <person name="Arakawa K."/>
        </authorList>
    </citation>
    <scope>NUCLEOTIDE SEQUENCE [LARGE SCALE GENOMIC DNA]</scope>
</reference>
<evidence type="ECO:0000313" key="2">
    <source>
        <dbReference type="Proteomes" id="UP000499080"/>
    </source>
</evidence>
<proteinExistence type="predicted"/>
<protein>
    <submittedName>
        <fullName evidence="1">Uncharacterized protein</fullName>
    </submittedName>
</protein>
<gene>
    <name evidence="1" type="ORF">AVEN_143757_1</name>
</gene>
<dbReference type="EMBL" id="BGPR01000025">
    <property type="protein sequence ID" value="GBL81499.1"/>
    <property type="molecule type" value="Genomic_DNA"/>
</dbReference>